<dbReference type="EMBL" id="CP036276">
    <property type="protein sequence ID" value="QDU46561.1"/>
    <property type="molecule type" value="Genomic_DNA"/>
</dbReference>
<evidence type="ECO:0000259" key="3">
    <source>
        <dbReference type="Pfam" id="PF13360"/>
    </source>
</evidence>
<sequence length="470" mass="51652" precursor="true">MKIFVPCLVILAGLSTNLMAEEPAQQREFNWPEWRGPLATGVAPHGNPPLKWSEEENVDWKVEIPGLGYSSPIVWGDQVFVLTAVDTGKKGQPTAKPDTAQAKEQQPTGDRSRGRGRGRGGRGRRPSEAPTTIHDFVVMSLDRKSGEVIWKKTARSQVPHEGFRPGDNSFASASPVTDGKYLYASFGSFGIYCYDLNGKLIWEKDLGDFHMRNGFGEGGTPALHGDWLIVNCDQETDSFIVGMNAKTGEIQWKIDRDEASSWGTPLIVEFDGKTQVVVNGANRVRSYDINNGKVIWECGGQTGNVIPAPVRLGDNVICMSGWKGTAIFSIPLSAQGDISGTDTINWYYDRSSDYRAGTPYVPSPLLYGDALYFLKSYNGILTRMSAVTGEVDYDNKRLASISRVYASPVGAADRVYITGRSGTTMVLKLSPEYEVLATNKLDSPVDSTPAIVGDQMIVRGQKYLYCFREK</sequence>
<dbReference type="InterPro" id="IPR002372">
    <property type="entry name" value="PQQ_rpt_dom"/>
</dbReference>
<dbReference type="PANTHER" id="PTHR34512:SF30">
    <property type="entry name" value="OUTER MEMBRANE PROTEIN ASSEMBLY FACTOR BAMB"/>
    <property type="match status" value="1"/>
</dbReference>
<dbReference type="Pfam" id="PF13360">
    <property type="entry name" value="PQQ_2"/>
    <property type="match status" value="1"/>
</dbReference>
<protein>
    <submittedName>
        <fullName evidence="4">Outer membrane protein assembly factor BamB</fullName>
    </submittedName>
</protein>
<evidence type="ECO:0000256" key="1">
    <source>
        <dbReference type="SAM" id="MobiDB-lite"/>
    </source>
</evidence>
<dbReference type="KEGG" id="sdyn:Mal52_50820"/>
<dbReference type="Proteomes" id="UP000319383">
    <property type="component" value="Chromosome"/>
</dbReference>
<dbReference type="RefSeq" id="WP_145379060.1">
    <property type="nucleotide sequence ID" value="NZ_CP036276.1"/>
</dbReference>
<proteinExistence type="predicted"/>
<gene>
    <name evidence="4" type="primary">bamB_6</name>
    <name evidence="4" type="ORF">Mal52_50820</name>
</gene>
<dbReference type="InterPro" id="IPR018391">
    <property type="entry name" value="PQQ_b-propeller_rpt"/>
</dbReference>
<feature type="domain" description="Pyrrolo-quinoline quinone repeat" evidence="3">
    <location>
        <begin position="135"/>
        <end position="391"/>
    </location>
</feature>
<evidence type="ECO:0000313" key="4">
    <source>
        <dbReference type="EMBL" id="QDU46561.1"/>
    </source>
</evidence>
<feature type="signal peptide" evidence="2">
    <location>
        <begin position="1"/>
        <end position="20"/>
    </location>
</feature>
<evidence type="ECO:0000313" key="5">
    <source>
        <dbReference type="Proteomes" id="UP000319383"/>
    </source>
</evidence>
<accession>A0A517ZVT3</accession>
<evidence type="ECO:0000256" key="2">
    <source>
        <dbReference type="SAM" id="SignalP"/>
    </source>
</evidence>
<dbReference type="SUPFAM" id="SSF50998">
    <property type="entry name" value="Quinoprotein alcohol dehydrogenase-like"/>
    <property type="match status" value="1"/>
</dbReference>
<reference evidence="4 5" key="1">
    <citation type="submission" date="2019-02" db="EMBL/GenBank/DDBJ databases">
        <title>Deep-cultivation of Planctomycetes and their phenomic and genomic characterization uncovers novel biology.</title>
        <authorList>
            <person name="Wiegand S."/>
            <person name="Jogler M."/>
            <person name="Boedeker C."/>
            <person name="Pinto D."/>
            <person name="Vollmers J."/>
            <person name="Rivas-Marin E."/>
            <person name="Kohn T."/>
            <person name="Peeters S.H."/>
            <person name="Heuer A."/>
            <person name="Rast P."/>
            <person name="Oberbeckmann S."/>
            <person name="Bunk B."/>
            <person name="Jeske O."/>
            <person name="Meyerdierks A."/>
            <person name="Storesund J.E."/>
            <person name="Kallscheuer N."/>
            <person name="Luecker S."/>
            <person name="Lage O.M."/>
            <person name="Pohl T."/>
            <person name="Merkel B.J."/>
            <person name="Hornburger P."/>
            <person name="Mueller R.-W."/>
            <person name="Bruemmer F."/>
            <person name="Labrenz M."/>
            <person name="Spormann A.M."/>
            <person name="Op den Camp H."/>
            <person name="Overmann J."/>
            <person name="Amann R."/>
            <person name="Jetten M.S.M."/>
            <person name="Mascher T."/>
            <person name="Medema M.H."/>
            <person name="Devos D.P."/>
            <person name="Kaster A.-K."/>
            <person name="Ovreas L."/>
            <person name="Rohde M."/>
            <person name="Galperin M.Y."/>
            <person name="Jogler C."/>
        </authorList>
    </citation>
    <scope>NUCLEOTIDE SEQUENCE [LARGE SCALE GENOMIC DNA]</scope>
    <source>
        <strain evidence="4 5">Mal52</strain>
    </source>
</reference>
<feature type="compositionally biased region" description="Basic residues" evidence="1">
    <location>
        <begin position="114"/>
        <end position="124"/>
    </location>
</feature>
<dbReference type="PANTHER" id="PTHR34512">
    <property type="entry name" value="CELL SURFACE PROTEIN"/>
    <property type="match status" value="1"/>
</dbReference>
<feature type="region of interest" description="Disordered" evidence="1">
    <location>
        <begin position="89"/>
        <end position="132"/>
    </location>
</feature>
<dbReference type="Gene3D" id="2.130.10.10">
    <property type="entry name" value="YVTN repeat-like/Quinoprotein amine dehydrogenase"/>
    <property type="match status" value="1"/>
</dbReference>
<dbReference type="InterPro" id="IPR015943">
    <property type="entry name" value="WD40/YVTN_repeat-like_dom_sf"/>
</dbReference>
<feature type="chain" id="PRO_5021975204" evidence="2">
    <location>
        <begin position="21"/>
        <end position="470"/>
    </location>
</feature>
<keyword evidence="5" id="KW-1185">Reference proteome</keyword>
<name>A0A517ZVT3_9PLAN</name>
<keyword evidence="2" id="KW-0732">Signal</keyword>
<organism evidence="4 5">
    <name type="scientific">Symmachiella dynata</name>
    <dbReference type="NCBI Taxonomy" id="2527995"/>
    <lineage>
        <taxon>Bacteria</taxon>
        <taxon>Pseudomonadati</taxon>
        <taxon>Planctomycetota</taxon>
        <taxon>Planctomycetia</taxon>
        <taxon>Planctomycetales</taxon>
        <taxon>Planctomycetaceae</taxon>
        <taxon>Symmachiella</taxon>
    </lineage>
</organism>
<dbReference type="AlphaFoldDB" id="A0A517ZVT3"/>
<dbReference type="SMART" id="SM00564">
    <property type="entry name" value="PQQ"/>
    <property type="match status" value="4"/>
</dbReference>
<dbReference type="InterPro" id="IPR011047">
    <property type="entry name" value="Quinoprotein_ADH-like_sf"/>
</dbReference>